<dbReference type="RefSeq" id="WP_203783541.1">
    <property type="nucleotide sequence ID" value="NZ_BOMV01000054.1"/>
</dbReference>
<protein>
    <recommendedName>
        <fullName evidence="3">DUF2993 domain-containing protein</fullName>
    </recommendedName>
</protein>
<proteinExistence type="predicted"/>
<evidence type="ECO:0000313" key="2">
    <source>
        <dbReference type="Proteomes" id="UP000636960"/>
    </source>
</evidence>
<dbReference type="InterPro" id="IPR021373">
    <property type="entry name" value="DUF2993"/>
</dbReference>
<gene>
    <name evidence="1" type="ORF">Ari01nite_44970</name>
</gene>
<dbReference type="EMBL" id="BOMV01000054">
    <property type="protein sequence ID" value="GIE97032.1"/>
    <property type="molecule type" value="Genomic_DNA"/>
</dbReference>
<accession>A0A919K194</accession>
<evidence type="ECO:0008006" key="3">
    <source>
        <dbReference type="Google" id="ProtNLM"/>
    </source>
</evidence>
<dbReference type="Pfam" id="PF11209">
    <property type="entry name" value="LmeA"/>
    <property type="match status" value="1"/>
</dbReference>
<dbReference type="Proteomes" id="UP000636960">
    <property type="component" value="Unassembled WGS sequence"/>
</dbReference>
<dbReference type="AlphaFoldDB" id="A0A919K194"/>
<keyword evidence="2" id="KW-1185">Reference proteome</keyword>
<name>A0A919K194_9ACTN</name>
<evidence type="ECO:0000313" key="1">
    <source>
        <dbReference type="EMBL" id="GIE97032.1"/>
    </source>
</evidence>
<comment type="caution">
    <text evidence="1">The sequence shown here is derived from an EMBL/GenBank/DDBJ whole genome shotgun (WGS) entry which is preliminary data.</text>
</comment>
<reference evidence="1" key="1">
    <citation type="submission" date="2021-01" db="EMBL/GenBank/DDBJ databases">
        <title>Whole genome shotgun sequence of Actinoplanes rishiriensis NBRC 108556.</title>
        <authorList>
            <person name="Komaki H."/>
            <person name="Tamura T."/>
        </authorList>
    </citation>
    <scope>NUCLEOTIDE SEQUENCE</scope>
    <source>
        <strain evidence="1">NBRC 108556</strain>
    </source>
</reference>
<sequence>MTRIRTVLLGSAALAIVVALVLADRAAASAVERRLADRLRCATGASGPIEVDTGGFPILDQLAFGELTLVEIEADTVPLAGGTVTHIEARATKVRLSDDRPLADSVTLFAQVSYPDLRRFTADRPDLQIIGGNESGRLLLRTDMVSTTGTTPATVYADVSVQGNLLTIQPAEVELPALGQSQTVIGRVPMAVSPAETMPMPQLPRGLKYRAAGATPEGMQFLAVGANLPLAGTNC</sequence>
<organism evidence="1 2">
    <name type="scientific">Paractinoplanes rishiriensis</name>
    <dbReference type="NCBI Taxonomy" id="1050105"/>
    <lineage>
        <taxon>Bacteria</taxon>
        <taxon>Bacillati</taxon>
        <taxon>Actinomycetota</taxon>
        <taxon>Actinomycetes</taxon>
        <taxon>Micromonosporales</taxon>
        <taxon>Micromonosporaceae</taxon>
        <taxon>Paractinoplanes</taxon>
    </lineage>
</organism>